<dbReference type="Proteomes" id="UP000676336">
    <property type="component" value="Unassembled WGS sequence"/>
</dbReference>
<evidence type="ECO:0000313" key="1">
    <source>
        <dbReference type="EMBL" id="CAF5097425.1"/>
    </source>
</evidence>
<dbReference type="Gene3D" id="1.10.10.1070">
    <property type="entry name" value="Zinc finger, BED domain-containing"/>
    <property type="match status" value="1"/>
</dbReference>
<protein>
    <submittedName>
        <fullName evidence="1">Uncharacterized protein</fullName>
    </submittedName>
</protein>
<organism evidence="1 2">
    <name type="scientific">Rotaria magnacalcarata</name>
    <dbReference type="NCBI Taxonomy" id="392030"/>
    <lineage>
        <taxon>Eukaryota</taxon>
        <taxon>Metazoa</taxon>
        <taxon>Spiralia</taxon>
        <taxon>Gnathifera</taxon>
        <taxon>Rotifera</taxon>
        <taxon>Eurotatoria</taxon>
        <taxon>Bdelloidea</taxon>
        <taxon>Philodinida</taxon>
        <taxon>Philodinidae</taxon>
        <taxon>Rotaria</taxon>
    </lineage>
</organism>
<reference evidence="1" key="1">
    <citation type="submission" date="2021-02" db="EMBL/GenBank/DDBJ databases">
        <authorList>
            <person name="Nowell W R."/>
        </authorList>
    </citation>
    <scope>NUCLEOTIDE SEQUENCE</scope>
</reference>
<accession>A0A8S3F2B4</accession>
<gene>
    <name evidence="1" type="ORF">SMN809_LOCUS61505</name>
</gene>
<sequence>MSIHSRACEGKDNELNLSNQQRKLNHYYNSTSTSKNVVPKAIKNAITQSCVEFVVEDGRTFHLLQCSGFVGLVKQLFDAGNLTPSSREISRNIDRMRIAYKEKLIKLCQSMDNFCLIVDFWTESYTGLFYCGLSLNHVDLTFQSCTCLLGCVPYEMGNKRASTIRGFVDDLLNTFELKLDEKKCYDG</sequence>
<evidence type="ECO:0000313" key="2">
    <source>
        <dbReference type="Proteomes" id="UP000676336"/>
    </source>
</evidence>
<dbReference type="EMBL" id="CAJOBI010247193">
    <property type="protein sequence ID" value="CAF5097425.1"/>
    <property type="molecule type" value="Genomic_DNA"/>
</dbReference>
<comment type="caution">
    <text evidence="1">The sequence shown here is derived from an EMBL/GenBank/DDBJ whole genome shotgun (WGS) entry which is preliminary data.</text>
</comment>
<dbReference type="SUPFAM" id="SSF140996">
    <property type="entry name" value="Hermes dimerisation domain"/>
    <property type="match status" value="1"/>
</dbReference>
<name>A0A8S3F2B4_9BILA</name>
<proteinExistence type="predicted"/>
<dbReference type="AlphaFoldDB" id="A0A8S3F2B4"/>